<organism evidence="2 3">
    <name type="scientific">Gossypium stocksii</name>
    <dbReference type="NCBI Taxonomy" id="47602"/>
    <lineage>
        <taxon>Eukaryota</taxon>
        <taxon>Viridiplantae</taxon>
        <taxon>Streptophyta</taxon>
        <taxon>Embryophyta</taxon>
        <taxon>Tracheophyta</taxon>
        <taxon>Spermatophyta</taxon>
        <taxon>Magnoliopsida</taxon>
        <taxon>eudicotyledons</taxon>
        <taxon>Gunneridae</taxon>
        <taxon>Pentapetalae</taxon>
        <taxon>rosids</taxon>
        <taxon>malvids</taxon>
        <taxon>Malvales</taxon>
        <taxon>Malvaceae</taxon>
        <taxon>Malvoideae</taxon>
        <taxon>Gossypium</taxon>
    </lineage>
</organism>
<feature type="region of interest" description="Disordered" evidence="1">
    <location>
        <begin position="1"/>
        <end position="40"/>
    </location>
</feature>
<dbReference type="OrthoDB" id="10426269at2759"/>
<comment type="caution">
    <text evidence="2">The sequence shown here is derived from an EMBL/GenBank/DDBJ whole genome shotgun (WGS) entry which is preliminary data.</text>
</comment>
<gene>
    <name evidence="2" type="ORF">J1N35_011533</name>
</gene>
<sequence length="77" mass="8972">MNKLSKNQESEDPKEDKEEDPIEIKPMQSAKIPDKAEPMEPVTEPKMVTSMFRTQSPCPDLQDELSKLIDIMQHMQW</sequence>
<accession>A0A9D3W475</accession>
<dbReference type="Proteomes" id="UP000828251">
    <property type="component" value="Unassembled WGS sequence"/>
</dbReference>
<protein>
    <submittedName>
        <fullName evidence="2">Uncharacterized protein</fullName>
    </submittedName>
</protein>
<evidence type="ECO:0000313" key="2">
    <source>
        <dbReference type="EMBL" id="KAH1107765.1"/>
    </source>
</evidence>
<proteinExistence type="predicted"/>
<feature type="compositionally biased region" description="Basic and acidic residues" evidence="1">
    <location>
        <begin position="1"/>
        <end position="16"/>
    </location>
</feature>
<dbReference type="EMBL" id="JAIQCV010000004">
    <property type="protein sequence ID" value="KAH1107765.1"/>
    <property type="molecule type" value="Genomic_DNA"/>
</dbReference>
<keyword evidence="3" id="KW-1185">Reference proteome</keyword>
<reference evidence="2 3" key="1">
    <citation type="journal article" date="2021" name="Plant Biotechnol. J.">
        <title>Multi-omics assisted identification of the key and species-specific regulatory components of drought-tolerant mechanisms in Gossypium stocksii.</title>
        <authorList>
            <person name="Yu D."/>
            <person name="Ke L."/>
            <person name="Zhang D."/>
            <person name="Wu Y."/>
            <person name="Sun Y."/>
            <person name="Mei J."/>
            <person name="Sun J."/>
            <person name="Sun Y."/>
        </authorList>
    </citation>
    <scope>NUCLEOTIDE SEQUENCE [LARGE SCALE GENOMIC DNA]</scope>
    <source>
        <strain evidence="3">cv. E1</strain>
        <tissue evidence="2">Leaf</tissue>
    </source>
</reference>
<evidence type="ECO:0000313" key="3">
    <source>
        <dbReference type="Proteomes" id="UP000828251"/>
    </source>
</evidence>
<evidence type="ECO:0000256" key="1">
    <source>
        <dbReference type="SAM" id="MobiDB-lite"/>
    </source>
</evidence>
<dbReference type="AlphaFoldDB" id="A0A9D3W475"/>
<name>A0A9D3W475_9ROSI</name>